<sequence length="76" mass="8913">MWCCCRRQALVELVPLQGDQEWRALGVRGQRWCLTAQAARPHFQNLRQQYLSKKKIKAAIDYRVGYLLPGSKEPHF</sequence>
<gene>
    <name evidence="1" type="ORF">GQ55_2G418400</name>
</gene>
<keyword evidence="2" id="KW-1185">Reference proteome</keyword>
<evidence type="ECO:0000313" key="1">
    <source>
        <dbReference type="EMBL" id="PUZ72735.1"/>
    </source>
</evidence>
<dbReference type="AlphaFoldDB" id="A0A2T7EY34"/>
<accession>A0A2T7EY34</accession>
<evidence type="ECO:0000313" key="2">
    <source>
        <dbReference type="Proteomes" id="UP000244336"/>
    </source>
</evidence>
<dbReference type="EMBL" id="CM009750">
    <property type="protein sequence ID" value="PUZ72735.1"/>
    <property type="molecule type" value="Genomic_DNA"/>
</dbReference>
<organism evidence="1 2">
    <name type="scientific">Panicum hallii var. hallii</name>
    <dbReference type="NCBI Taxonomy" id="1504633"/>
    <lineage>
        <taxon>Eukaryota</taxon>
        <taxon>Viridiplantae</taxon>
        <taxon>Streptophyta</taxon>
        <taxon>Embryophyta</taxon>
        <taxon>Tracheophyta</taxon>
        <taxon>Spermatophyta</taxon>
        <taxon>Magnoliopsida</taxon>
        <taxon>Liliopsida</taxon>
        <taxon>Poales</taxon>
        <taxon>Poaceae</taxon>
        <taxon>PACMAD clade</taxon>
        <taxon>Panicoideae</taxon>
        <taxon>Panicodae</taxon>
        <taxon>Paniceae</taxon>
        <taxon>Panicinae</taxon>
        <taxon>Panicum</taxon>
        <taxon>Panicum sect. Panicum</taxon>
    </lineage>
</organism>
<reference evidence="1 2" key="1">
    <citation type="submission" date="2018-04" db="EMBL/GenBank/DDBJ databases">
        <title>WGS assembly of Panicum hallii var. hallii HAL2.</title>
        <authorList>
            <person name="Lovell J."/>
            <person name="Jenkins J."/>
            <person name="Lowry D."/>
            <person name="Mamidi S."/>
            <person name="Sreedasyam A."/>
            <person name="Weng X."/>
            <person name="Barry K."/>
            <person name="Bonette J."/>
            <person name="Campitelli B."/>
            <person name="Daum C."/>
            <person name="Gordon S."/>
            <person name="Gould B."/>
            <person name="Lipzen A."/>
            <person name="MacQueen A."/>
            <person name="Palacio-Mejia J."/>
            <person name="Plott C."/>
            <person name="Shakirov E."/>
            <person name="Shu S."/>
            <person name="Yoshinaga Y."/>
            <person name="Zane M."/>
            <person name="Rokhsar D."/>
            <person name="Grimwood J."/>
            <person name="Schmutz J."/>
            <person name="Juenger T."/>
        </authorList>
    </citation>
    <scope>NUCLEOTIDE SEQUENCE [LARGE SCALE GENOMIC DNA]</scope>
    <source>
        <strain evidence="2">cv. HAL2</strain>
    </source>
</reference>
<name>A0A2T7EY34_9POAL</name>
<proteinExistence type="predicted"/>
<protein>
    <submittedName>
        <fullName evidence="1">Uncharacterized protein</fullName>
    </submittedName>
</protein>
<dbReference type="Gramene" id="PUZ72735">
    <property type="protein sequence ID" value="PUZ72735"/>
    <property type="gene ID" value="GQ55_2G418400"/>
</dbReference>
<dbReference type="Proteomes" id="UP000244336">
    <property type="component" value="Chromosome 2"/>
</dbReference>